<sequence>METISGIKKLLQKEFENGNSAPCVREVIINVSEGRSFDLTKPIVPLCLHTHTPKQGGYNNSGDRFLPTELDSIGTPPEIRPETALHLEGWQYDREGLWVELALPCEVCVRAYQECDIQVIYYAMGIARRYLQGLVKERELSGSNDAFNIIQLVVKNYDSLVDDKKGEAEAKWVANHEQQQQKDIHDLLAGYIALFAEFKGCVKFPENSTDPLRHNAPPPPYSYAQEQFLLSLCDGSKPSRSPTPDHAPLRVHDSDWVAIAGLVVE</sequence>
<accession>A0A8A3P2J8</accession>
<dbReference type="AlphaFoldDB" id="A0A8A3P2J8"/>
<protein>
    <submittedName>
        <fullName evidence="1">Uncharacterized protein</fullName>
    </submittedName>
</protein>
<dbReference type="Proteomes" id="UP000672032">
    <property type="component" value="Chromosome 2"/>
</dbReference>
<dbReference type="OrthoDB" id="3459948at2759"/>
<evidence type="ECO:0000313" key="1">
    <source>
        <dbReference type="EMBL" id="QSZ30730.1"/>
    </source>
</evidence>
<name>A0A8A3P2J8_9HELO</name>
<dbReference type="EMBL" id="CP063406">
    <property type="protein sequence ID" value="QSZ30730.1"/>
    <property type="molecule type" value="Genomic_DNA"/>
</dbReference>
<keyword evidence="2" id="KW-1185">Reference proteome</keyword>
<organism evidence="1 2">
    <name type="scientific">Monilinia vaccinii-corymbosi</name>
    <dbReference type="NCBI Taxonomy" id="61207"/>
    <lineage>
        <taxon>Eukaryota</taxon>
        <taxon>Fungi</taxon>
        <taxon>Dikarya</taxon>
        <taxon>Ascomycota</taxon>
        <taxon>Pezizomycotina</taxon>
        <taxon>Leotiomycetes</taxon>
        <taxon>Helotiales</taxon>
        <taxon>Sclerotiniaceae</taxon>
        <taxon>Monilinia</taxon>
    </lineage>
</organism>
<reference evidence="1" key="1">
    <citation type="submission" date="2020-10" db="EMBL/GenBank/DDBJ databases">
        <title>Genome Sequence of Monilinia vaccinii-corymbosi Sheds Light on Mummy Berry Disease Infection of Blueberry and Mating Type.</title>
        <authorList>
            <person name="Yow A.G."/>
            <person name="Zhang Y."/>
            <person name="Bansal K."/>
            <person name="Eacker S.M."/>
            <person name="Sullivan S."/>
            <person name="Liachko I."/>
            <person name="Cubeta M.A."/>
            <person name="Rollins J.A."/>
            <person name="Ashrafi H."/>
        </authorList>
    </citation>
    <scope>NUCLEOTIDE SEQUENCE</scope>
    <source>
        <strain evidence="1">RL-1</strain>
    </source>
</reference>
<gene>
    <name evidence="1" type="ORF">DSL72_000288</name>
</gene>
<evidence type="ECO:0000313" key="2">
    <source>
        <dbReference type="Proteomes" id="UP000672032"/>
    </source>
</evidence>
<proteinExistence type="predicted"/>